<feature type="transmembrane region" description="Helical" evidence="6">
    <location>
        <begin position="223"/>
        <end position="245"/>
    </location>
</feature>
<dbReference type="EMBL" id="LDYG01000002">
    <property type="protein sequence ID" value="KUP09252.1"/>
    <property type="molecule type" value="Genomic_DNA"/>
</dbReference>
<dbReference type="STRING" id="1150625.Q75_01070"/>
<dbReference type="InterPro" id="IPR002293">
    <property type="entry name" value="AA/rel_permease1"/>
</dbReference>
<evidence type="ECO:0000256" key="4">
    <source>
        <dbReference type="ARBA" id="ARBA00022989"/>
    </source>
</evidence>
<comment type="caution">
    <text evidence="7">The sequence shown here is derived from an EMBL/GenBank/DDBJ whole genome shotgun (WGS) entry which is preliminary data.</text>
</comment>
<feature type="transmembrane region" description="Helical" evidence="6">
    <location>
        <begin position="151"/>
        <end position="172"/>
    </location>
</feature>
<keyword evidence="3 6" id="KW-0812">Transmembrane</keyword>
<feature type="transmembrane region" description="Helical" evidence="6">
    <location>
        <begin position="12"/>
        <end position="32"/>
    </location>
</feature>
<keyword evidence="5 6" id="KW-0472">Membrane</keyword>
<feature type="transmembrane region" description="Helical" evidence="6">
    <location>
        <begin position="341"/>
        <end position="367"/>
    </location>
</feature>
<comment type="subcellular location">
    <subcellularLocation>
        <location evidence="1">Cell membrane</location>
        <topology evidence="1">Multi-pass membrane protein</topology>
    </subcellularLocation>
</comment>
<evidence type="ECO:0000313" key="7">
    <source>
        <dbReference type="EMBL" id="KUP09252.1"/>
    </source>
</evidence>
<dbReference type="OrthoDB" id="9762947at2"/>
<evidence type="ECO:0000256" key="6">
    <source>
        <dbReference type="SAM" id="Phobius"/>
    </source>
</evidence>
<feature type="transmembrane region" description="Helical" evidence="6">
    <location>
        <begin position="318"/>
        <end position="335"/>
    </location>
</feature>
<dbReference type="PANTHER" id="PTHR42770">
    <property type="entry name" value="AMINO ACID TRANSPORTER-RELATED"/>
    <property type="match status" value="1"/>
</dbReference>
<feature type="transmembrane region" description="Helical" evidence="6">
    <location>
        <begin position="114"/>
        <end position="139"/>
    </location>
</feature>
<dbReference type="PATRIC" id="fig|1150625.3.peg.221"/>
<evidence type="ECO:0000313" key="8">
    <source>
        <dbReference type="Proteomes" id="UP000074108"/>
    </source>
</evidence>
<keyword evidence="4 6" id="KW-1133">Transmembrane helix</keyword>
<evidence type="ECO:0000256" key="1">
    <source>
        <dbReference type="ARBA" id="ARBA00004651"/>
    </source>
</evidence>
<gene>
    <name evidence="7" type="ORF">Q75_01070</name>
</gene>
<sequence length="443" mass="48363">MSSGLKRDLNKWHGFALMIGGMIGAGIFVVTGEAGATAGPSVPFGYVVLLPILLSSALAYLIFLSTPLGQGPGGAYVHISQTFKSKFAGFFFMWFQFIALLGVMAIMALSFGEYIVGVFGFGNVTVLATVMILVFYVLNVIGVKWFGKIQMWMSLVLFVAIILLVVPGLFAIETSNFTPMLPNGIEGFLAILPSLFFAYFGFEQLAQAGGEMEDPQKSMPRTMIIGSIATVIIYFLVSFVAFGVIPYDQLAASQSAMTDVAAVYLPAWGKWIVTIGIIMAFATTLNSLVMVVSRMMFVFAEEDIFPKMFSRVHKTTGTPVLAITINTIVSLLLIWTGTVDYLITMALQGMFLMYIGHSASMLALPFVRKELFESALIQPKIPLIIVCGIFSLSVLVYFSYSLILSVLPLLSVWALVGIAIYMTRKVMKKDLVLKPVIEAKKTV</sequence>
<dbReference type="PIRSF" id="PIRSF006060">
    <property type="entry name" value="AA_transporter"/>
    <property type="match status" value="1"/>
</dbReference>
<feature type="transmembrane region" description="Helical" evidence="6">
    <location>
        <begin position="406"/>
        <end position="423"/>
    </location>
</feature>
<feature type="transmembrane region" description="Helical" evidence="6">
    <location>
        <begin position="44"/>
        <end position="66"/>
    </location>
</feature>
<dbReference type="Proteomes" id="UP000074108">
    <property type="component" value="Unassembled WGS sequence"/>
</dbReference>
<evidence type="ECO:0000256" key="2">
    <source>
        <dbReference type="ARBA" id="ARBA00022475"/>
    </source>
</evidence>
<reference evidence="7 8" key="1">
    <citation type="journal article" date="2016" name="Front. Microbiol.">
        <title>Microevolution Analysis of Bacillus coahuilensis Unveils Differences in Phosphorus Acquisition Strategies and Their Regulation.</title>
        <authorList>
            <person name="Gomez-Lunar Z."/>
            <person name="Hernandez-Gonzalez I."/>
            <person name="Rodriguez-Torres M.D."/>
            <person name="Souza V."/>
            <person name="Olmedo-Alvarez G."/>
        </authorList>
    </citation>
    <scope>NUCLEOTIDE SEQUENCE [LARGE SCALE GENOMIC DNA]</scope>
    <source>
        <strain evidence="8">p1.1.43</strain>
    </source>
</reference>
<dbReference type="InterPro" id="IPR050367">
    <property type="entry name" value="APC_superfamily"/>
</dbReference>
<dbReference type="RefSeq" id="WP_059350049.1">
    <property type="nucleotide sequence ID" value="NZ_LDYG01000002.1"/>
</dbReference>
<feature type="transmembrane region" description="Helical" evidence="6">
    <location>
        <begin position="379"/>
        <end position="400"/>
    </location>
</feature>
<keyword evidence="2" id="KW-1003">Cell membrane</keyword>
<proteinExistence type="predicted"/>
<feature type="transmembrane region" description="Helical" evidence="6">
    <location>
        <begin position="271"/>
        <end position="297"/>
    </location>
</feature>
<dbReference type="GO" id="GO:0005886">
    <property type="term" value="C:plasma membrane"/>
    <property type="evidence" value="ECO:0007669"/>
    <property type="project" value="UniProtKB-SubCell"/>
</dbReference>
<protein>
    <submittedName>
        <fullName evidence="7">Amino acid permease</fullName>
    </submittedName>
</protein>
<accession>A0A147KCC7</accession>
<evidence type="ECO:0000256" key="3">
    <source>
        <dbReference type="ARBA" id="ARBA00022692"/>
    </source>
</evidence>
<dbReference type="Pfam" id="PF13520">
    <property type="entry name" value="AA_permease_2"/>
    <property type="match status" value="1"/>
</dbReference>
<evidence type="ECO:0000256" key="5">
    <source>
        <dbReference type="ARBA" id="ARBA00023136"/>
    </source>
</evidence>
<organism evidence="7 8">
    <name type="scientific">Bacillus coahuilensis p1.1.43</name>
    <dbReference type="NCBI Taxonomy" id="1150625"/>
    <lineage>
        <taxon>Bacteria</taxon>
        <taxon>Bacillati</taxon>
        <taxon>Bacillota</taxon>
        <taxon>Bacilli</taxon>
        <taxon>Bacillales</taxon>
        <taxon>Bacillaceae</taxon>
        <taxon>Bacillus</taxon>
    </lineage>
</organism>
<dbReference type="PANTHER" id="PTHR42770:SF7">
    <property type="entry name" value="MEMBRANE PROTEIN"/>
    <property type="match status" value="1"/>
</dbReference>
<name>A0A147KCC7_9BACI</name>
<feature type="transmembrane region" description="Helical" evidence="6">
    <location>
        <begin position="184"/>
        <end position="202"/>
    </location>
</feature>
<feature type="transmembrane region" description="Helical" evidence="6">
    <location>
        <begin position="87"/>
        <end position="108"/>
    </location>
</feature>
<dbReference type="AlphaFoldDB" id="A0A147KCC7"/>
<dbReference type="GO" id="GO:0022857">
    <property type="term" value="F:transmembrane transporter activity"/>
    <property type="evidence" value="ECO:0007669"/>
    <property type="project" value="InterPro"/>
</dbReference>
<dbReference type="Gene3D" id="1.20.1740.10">
    <property type="entry name" value="Amino acid/polyamine transporter I"/>
    <property type="match status" value="1"/>
</dbReference>
<keyword evidence="8" id="KW-1185">Reference proteome</keyword>